<dbReference type="EnsemblPlants" id="AET5Gv20676700.2">
    <property type="protein sequence ID" value="AET5Gv20676700.2"/>
    <property type="gene ID" value="AET5Gv20676700"/>
</dbReference>
<dbReference type="PANTHER" id="PTHR22928">
    <property type="entry name" value="TELOMERE-ASSOCIATED PROTEIN RIF1"/>
    <property type="match status" value="1"/>
</dbReference>
<evidence type="ECO:0000313" key="10">
    <source>
        <dbReference type="Proteomes" id="UP000015105"/>
    </source>
</evidence>
<dbReference type="PANTHER" id="PTHR22928:SF3">
    <property type="entry name" value="TELOMERE-ASSOCIATED PROTEIN RIF1"/>
    <property type="match status" value="1"/>
</dbReference>
<dbReference type="AlphaFoldDB" id="A0A453L904"/>
<dbReference type="InterPro" id="IPR022031">
    <property type="entry name" value="Rif1_N"/>
</dbReference>
<reference evidence="9" key="4">
    <citation type="submission" date="2019-03" db="UniProtKB">
        <authorList>
            <consortium name="EnsemblPlants"/>
        </authorList>
    </citation>
    <scope>IDENTIFICATION</scope>
</reference>
<evidence type="ECO:0000256" key="7">
    <source>
        <dbReference type="SAM" id="MobiDB-lite"/>
    </source>
</evidence>
<dbReference type="Pfam" id="PF12231">
    <property type="entry name" value="Rif1_N"/>
    <property type="match status" value="1"/>
</dbReference>
<evidence type="ECO:0000256" key="1">
    <source>
        <dbReference type="ARBA" id="ARBA00004123"/>
    </source>
</evidence>
<dbReference type="STRING" id="200361.A0A453L904"/>
<evidence type="ECO:0000256" key="2">
    <source>
        <dbReference type="ARBA" id="ARBA00004574"/>
    </source>
</evidence>
<sequence>VERQEEGSSSRAPCSAGARASTRPWQEELEPRTATSIRTRQEEGSSSRASWRAGAPRRNLRLLLRDAAEDDEAVAAYALKWLGFALYHPVLISTISGQLAQSILATLVRLIMTTKMKAICNLAVWCISVQQLEASVVEDGLTPLLNAIVYALDNPFGSLSTTFEAIQGGKTNCS</sequence>
<accession>A0A453L904</accession>
<evidence type="ECO:0000256" key="3">
    <source>
        <dbReference type="ARBA" id="ARBA00022454"/>
    </source>
</evidence>
<reference evidence="10" key="1">
    <citation type="journal article" date="2014" name="Science">
        <title>Ancient hybridizations among the ancestral genomes of bread wheat.</title>
        <authorList>
            <consortium name="International Wheat Genome Sequencing Consortium,"/>
            <person name="Marcussen T."/>
            <person name="Sandve S.R."/>
            <person name="Heier L."/>
            <person name="Spannagl M."/>
            <person name="Pfeifer M."/>
            <person name="Jakobsen K.S."/>
            <person name="Wulff B.B."/>
            <person name="Steuernagel B."/>
            <person name="Mayer K.F."/>
            <person name="Olsen O.A."/>
        </authorList>
    </citation>
    <scope>NUCLEOTIDE SEQUENCE [LARGE SCALE GENOMIC DNA]</scope>
    <source>
        <strain evidence="10">cv. AL8/78</strain>
    </source>
</reference>
<evidence type="ECO:0000313" key="9">
    <source>
        <dbReference type="EnsemblPlants" id="AET5Gv20676700.2"/>
    </source>
</evidence>
<proteinExistence type="predicted"/>
<dbReference type="Proteomes" id="UP000015105">
    <property type="component" value="Chromosome 5D"/>
</dbReference>
<evidence type="ECO:0000256" key="6">
    <source>
        <dbReference type="ARBA" id="ARBA00023306"/>
    </source>
</evidence>
<name>A0A453L904_AEGTS</name>
<evidence type="ECO:0000259" key="8">
    <source>
        <dbReference type="Pfam" id="PF12231"/>
    </source>
</evidence>
<evidence type="ECO:0000256" key="5">
    <source>
        <dbReference type="ARBA" id="ARBA00023242"/>
    </source>
</evidence>
<dbReference type="GO" id="GO:0000781">
    <property type="term" value="C:chromosome, telomeric region"/>
    <property type="evidence" value="ECO:0007669"/>
    <property type="project" value="UniProtKB-SubCell"/>
</dbReference>
<dbReference type="GO" id="GO:0000723">
    <property type="term" value="P:telomere maintenance"/>
    <property type="evidence" value="ECO:0007669"/>
    <property type="project" value="TreeGrafter"/>
</dbReference>
<protein>
    <recommendedName>
        <fullName evidence="8">Telomere-associated protein Rif1 N-terminal domain-containing protein</fullName>
    </recommendedName>
</protein>
<feature type="region of interest" description="Disordered" evidence="7">
    <location>
        <begin position="1"/>
        <end position="51"/>
    </location>
</feature>
<comment type="subcellular location">
    <subcellularLocation>
        <location evidence="2">Chromosome</location>
        <location evidence="2">Telomere</location>
    </subcellularLocation>
    <subcellularLocation>
        <location evidence="1">Nucleus</location>
    </subcellularLocation>
</comment>
<reference evidence="9" key="5">
    <citation type="journal article" date="2021" name="G3 (Bethesda)">
        <title>Aegilops tauschii genome assembly Aet v5.0 features greater sequence contiguity and improved annotation.</title>
        <authorList>
            <person name="Wang L."/>
            <person name="Zhu T."/>
            <person name="Rodriguez J.C."/>
            <person name="Deal K.R."/>
            <person name="Dubcovsky J."/>
            <person name="McGuire P.E."/>
            <person name="Lux T."/>
            <person name="Spannagl M."/>
            <person name="Mayer K.F.X."/>
            <person name="Baldrich P."/>
            <person name="Meyers B.C."/>
            <person name="Huo N."/>
            <person name="Gu Y.Q."/>
            <person name="Zhou H."/>
            <person name="Devos K.M."/>
            <person name="Bennetzen J.L."/>
            <person name="Unver T."/>
            <person name="Budak H."/>
            <person name="Gulick P.J."/>
            <person name="Galiba G."/>
            <person name="Kalapos B."/>
            <person name="Nelson D.R."/>
            <person name="Li P."/>
            <person name="You F.M."/>
            <person name="Luo M.C."/>
            <person name="Dvorak J."/>
        </authorList>
    </citation>
    <scope>NUCLEOTIDE SEQUENCE [LARGE SCALE GENOMIC DNA]</scope>
    <source>
        <strain evidence="9">cv. AL8/78</strain>
    </source>
</reference>
<organism evidence="9 10">
    <name type="scientific">Aegilops tauschii subsp. strangulata</name>
    <name type="common">Goatgrass</name>
    <dbReference type="NCBI Taxonomy" id="200361"/>
    <lineage>
        <taxon>Eukaryota</taxon>
        <taxon>Viridiplantae</taxon>
        <taxon>Streptophyta</taxon>
        <taxon>Embryophyta</taxon>
        <taxon>Tracheophyta</taxon>
        <taxon>Spermatophyta</taxon>
        <taxon>Magnoliopsida</taxon>
        <taxon>Liliopsida</taxon>
        <taxon>Poales</taxon>
        <taxon>Poaceae</taxon>
        <taxon>BOP clade</taxon>
        <taxon>Pooideae</taxon>
        <taxon>Triticodae</taxon>
        <taxon>Triticeae</taxon>
        <taxon>Triticinae</taxon>
        <taxon>Aegilops</taxon>
    </lineage>
</organism>
<reference evidence="9" key="3">
    <citation type="journal article" date="2017" name="Nature">
        <title>Genome sequence of the progenitor of the wheat D genome Aegilops tauschii.</title>
        <authorList>
            <person name="Luo M.C."/>
            <person name="Gu Y.Q."/>
            <person name="Puiu D."/>
            <person name="Wang H."/>
            <person name="Twardziok S.O."/>
            <person name="Deal K.R."/>
            <person name="Huo N."/>
            <person name="Zhu T."/>
            <person name="Wang L."/>
            <person name="Wang Y."/>
            <person name="McGuire P.E."/>
            <person name="Liu S."/>
            <person name="Long H."/>
            <person name="Ramasamy R.K."/>
            <person name="Rodriguez J.C."/>
            <person name="Van S.L."/>
            <person name="Yuan L."/>
            <person name="Wang Z."/>
            <person name="Xia Z."/>
            <person name="Xiao L."/>
            <person name="Anderson O.D."/>
            <person name="Ouyang S."/>
            <person name="Liang Y."/>
            <person name="Zimin A.V."/>
            <person name="Pertea G."/>
            <person name="Qi P."/>
            <person name="Bennetzen J.L."/>
            <person name="Dai X."/>
            <person name="Dawson M.W."/>
            <person name="Muller H.G."/>
            <person name="Kugler K."/>
            <person name="Rivarola-Duarte L."/>
            <person name="Spannagl M."/>
            <person name="Mayer K.F.X."/>
            <person name="Lu F.H."/>
            <person name="Bevan M.W."/>
            <person name="Leroy P."/>
            <person name="Li P."/>
            <person name="You F.M."/>
            <person name="Sun Q."/>
            <person name="Liu Z."/>
            <person name="Lyons E."/>
            <person name="Wicker T."/>
            <person name="Salzberg S.L."/>
            <person name="Devos K.M."/>
            <person name="Dvorak J."/>
        </authorList>
    </citation>
    <scope>NUCLEOTIDE SEQUENCE [LARGE SCALE GENOMIC DNA]</scope>
    <source>
        <strain evidence="9">cv. AL8/78</strain>
    </source>
</reference>
<keyword evidence="5" id="KW-0539">Nucleus</keyword>
<dbReference type="GO" id="GO:0005634">
    <property type="term" value="C:nucleus"/>
    <property type="evidence" value="ECO:0007669"/>
    <property type="project" value="UniProtKB-SubCell"/>
</dbReference>
<keyword evidence="6" id="KW-0131">Cell cycle</keyword>
<reference evidence="10" key="2">
    <citation type="journal article" date="2017" name="Nat. Plants">
        <title>The Aegilops tauschii genome reveals multiple impacts of transposons.</title>
        <authorList>
            <person name="Zhao G."/>
            <person name="Zou C."/>
            <person name="Li K."/>
            <person name="Wang K."/>
            <person name="Li T."/>
            <person name="Gao L."/>
            <person name="Zhang X."/>
            <person name="Wang H."/>
            <person name="Yang Z."/>
            <person name="Liu X."/>
            <person name="Jiang W."/>
            <person name="Mao L."/>
            <person name="Kong X."/>
            <person name="Jiao Y."/>
            <person name="Jia J."/>
        </authorList>
    </citation>
    <scope>NUCLEOTIDE SEQUENCE [LARGE SCALE GENOMIC DNA]</scope>
    <source>
        <strain evidence="10">cv. AL8/78</strain>
    </source>
</reference>
<keyword evidence="10" id="KW-1185">Reference proteome</keyword>
<feature type="domain" description="Telomere-associated protein Rif1 N-terminal" evidence="8">
    <location>
        <begin position="71"/>
        <end position="167"/>
    </location>
</feature>
<dbReference type="Gramene" id="AET5Gv20676700.2">
    <property type="protein sequence ID" value="AET5Gv20676700.2"/>
    <property type="gene ID" value="AET5Gv20676700"/>
</dbReference>
<keyword evidence="3" id="KW-0158">Chromosome</keyword>
<keyword evidence="4" id="KW-0779">Telomere</keyword>
<evidence type="ECO:0000256" key="4">
    <source>
        <dbReference type="ARBA" id="ARBA00022895"/>
    </source>
</evidence>